<dbReference type="SUPFAM" id="SSF143575">
    <property type="entry name" value="GAS2 domain-like"/>
    <property type="match status" value="1"/>
</dbReference>
<dbReference type="InterPro" id="IPR036534">
    <property type="entry name" value="GAR_dom_sf"/>
</dbReference>
<feature type="coiled-coil region" evidence="1">
    <location>
        <begin position="159"/>
        <end position="211"/>
    </location>
</feature>
<gene>
    <name evidence="3" type="ORF">SteCoe_7646</name>
</gene>
<evidence type="ECO:0000256" key="1">
    <source>
        <dbReference type="SAM" id="Coils"/>
    </source>
</evidence>
<reference evidence="3 4" key="1">
    <citation type="submission" date="2016-11" db="EMBL/GenBank/DDBJ databases">
        <title>The macronuclear genome of Stentor coeruleus: a giant cell with tiny introns.</title>
        <authorList>
            <person name="Slabodnick M."/>
            <person name="Ruby J.G."/>
            <person name="Reiff S.B."/>
            <person name="Swart E.C."/>
            <person name="Gosai S."/>
            <person name="Prabakaran S."/>
            <person name="Witkowska E."/>
            <person name="Larue G.E."/>
            <person name="Fisher S."/>
            <person name="Freeman R.M."/>
            <person name="Gunawardena J."/>
            <person name="Chu W."/>
            <person name="Stover N.A."/>
            <person name="Gregory B.D."/>
            <person name="Nowacki M."/>
            <person name="Derisi J."/>
            <person name="Roy S.W."/>
            <person name="Marshall W.F."/>
            <person name="Sood P."/>
        </authorList>
    </citation>
    <scope>NUCLEOTIDE SEQUENCE [LARGE SCALE GENOMIC DNA]</scope>
    <source>
        <strain evidence="3">WM001</strain>
    </source>
</reference>
<evidence type="ECO:0000256" key="2">
    <source>
        <dbReference type="SAM" id="MobiDB-lite"/>
    </source>
</evidence>
<accession>A0A1R2CM25</accession>
<dbReference type="AlphaFoldDB" id="A0A1R2CM25"/>
<dbReference type="GO" id="GO:0008017">
    <property type="term" value="F:microtubule binding"/>
    <property type="evidence" value="ECO:0007669"/>
    <property type="project" value="InterPro"/>
</dbReference>
<feature type="region of interest" description="Disordered" evidence="2">
    <location>
        <begin position="350"/>
        <end position="379"/>
    </location>
</feature>
<feature type="region of interest" description="Disordered" evidence="2">
    <location>
        <begin position="516"/>
        <end position="540"/>
    </location>
</feature>
<dbReference type="EMBL" id="MPUH01000111">
    <property type="protein sequence ID" value="OMJ90067.1"/>
    <property type="molecule type" value="Genomic_DNA"/>
</dbReference>
<sequence>MKFKFEISIAEIKELGSGPFEFKISLDSMEQHLYDTDTFEIYGEGNFALGILTNDEVVGGFRIPMSTLHRVSSQWFPVTSPYTDLITIPENVTGPRVFLSIIEISVLSPVQERQEISEYSIESTPRVFSPNESKHEDFDPKDIYTAQLSQMLDLSRKEIIELRDLLEENKKAIDQIQENSKKREEELIKQIKATHELNSRIESENSKLQAENLRVQIDIQCIRTRLGTSIEETEKFRDLFKDSELKRKDLQNVLSNAHLKWQELKPNFNAVSALEKENQSLLQSLKNLAERLKDAERAKMVDESMNSIMSSLNATISQLKSEKEDLKKTNKQLSEENAYYKELLEKMRGSKSEHELSETSEASDHKALQNKTPIKEEKSDSIDKALKLYMKDAGMQNPFQKIGDGVYTYANKKVSMSLKNGVPVIRVGGGYMFIDEFLKIYNGQNKKKPEEEFNNRSLSLERKISKIGNDKFHEDDIENFRDIINTSPLSSPVKKKLSGPTFAYPTKSAILKKIPRLNNPNRELTPNSRRNSTPRQVFLP</sequence>
<keyword evidence="1" id="KW-0175">Coiled coil</keyword>
<dbReference type="Gene3D" id="3.30.920.20">
    <property type="entry name" value="Gas2-like domain"/>
    <property type="match status" value="1"/>
</dbReference>
<evidence type="ECO:0000313" key="3">
    <source>
        <dbReference type="EMBL" id="OMJ90067.1"/>
    </source>
</evidence>
<feature type="coiled-coil region" evidence="1">
    <location>
        <begin position="271"/>
        <end position="346"/>
    </location>
</feature>
<dbReference type="OrthoDB" id="298720at2759"/>
<comment type="caution">
    <text evidence="3">The sequence shown here is derived from an EMBL/GenBank/DDBJ whole genome shotgun (WGS) entry which is preliminary data.</text>
</comment>
<evidence type="ECO:0000313" key="4">
    <source>
        <dbReference type="Proteomes" id="UP000187209"/>
    </source>
</evidence>
<dbReference type="Proteomes" id="UP000187209">
    <property type="component" value="Unassembled WGS sequence"/>
</dbReference>
<proteinExistence type="predicted"/>
<evidence type="ECO:0008006" key="5">
    <source>
        <dbReference type="Google" id="ProtNLM"/>
    </source>
</evidence>
<organism evidence="3 4">
    <name type="scientific">Stentor coeruleus</name>
    <dbReference type="NCBI Taxonomy" id="5963"/>
    <lineage>
        <taxon>Eukaryota</taxon>
        <taxon>Sar</taxon>
        <taxon>Alveolata</taxon>
        <taxon>Ciliophora</taxon>
        <taxon>Postciliodesmatophora</taxon>
        <taxon>Heterotrichea</taxon>
        <taxon>Heterotrichida</taxon>
        <taxon>Stentoridae</taxon>
        <taxon>Stentor</taxon>
    </lineage>
</organism>
<protein>
    <recommendedName>
        <fullName evidence="5">GAR domain-containing protein</fullName>
    </recommendedName>
</protein>
<feature type="compositionally biased region" description="Polar residues" evidence="2">
    <location>
        <begin position="518"/>
        <end position="540"/>
    </location>
</feature>
<keyword evidence="4" id="KW-1185">Reference proteome</keyword>
<name>A0A1R2CM25_9CILI</name>